<dbReference type="InterPro" id="IPR033671">
    <property type="entry name" value="TrmH"/>
</dbReference>
<comment type="caution">
    <text evidence="8">The sequence shown here is derived from an EMBL/GenBank/DDBJ whole genome shotgun (WGS) entry which is preliminary data.</text>
</comment>
<keyword evidence="2 8" id="KW-0489">Methyltransferase</keyword>
<keyword evidence="3 8" id="KW-0808">Transferase</keyword>
<dbReference type="GO" id="GO:0008173">
    <property type="term" value="F:RNA methyltransferase activity"/>
    <property type="evidence" value="ECO:0007669"/>
    <property type="project" value="InterPro"/>
</dbReference>
<keyword evidence="1" id="KW-0820">tRNA-binding</keyword>
<evidence type="ECO:0000256" key="5">
    <source>
        <dbReference type="ARBA" id="ARBA00022694"/>
    </source>
</evidence>
<dbReference type="InterPro" id="IPR029028">
    <property type="entry name" value="Alpha/beta_knot_MTases"/>
</dbReference>
<sequence length="191" mass="21578">MRIDTFKRAIARRQADMVVVLEDLHDPHNAAAIARTCEGFGIQNLHLIFEHEPSFNPKKLGKSTSSSANKWLTFHSWRTTKDCFDSLKKEGYSIIGTTLTPDAIDVYAYAWPKKIALVFGNEHNGLSDYATQHCDAKIMVPMQGMVQSFNVSVSVGIVLGEVFRVRSKKKGTERYISEAERALLLQDFLKR</sequence>
<dbReference type="InterPro" id="IPR001537">
    <property type="entry name" value="SpoU_MeTrfase"/>
</dbReference>
<proteinExistence type="predicted"/>
<accession>A0A2M8KUS6</accession>
<dbReference type="InterPro" id="IPR029026">
    <property type="entry name" value="tRNA_m1G_MTases_N"/>
</dbReference>
<dbReference type="Gene3D" id="3.40.1280.10">
    <property type="match status" value="1"/>
</dbReference>
<protein>
    <submittedName>
        <fullName evidence="8">RNA methyltransferase</fullName>
    </submittedName>
</protein>
<dbReference type="PANTHER" id="PTHR43453">
    <property type="entry name" value="RRNA METHYLASE-LIKE"/>
    <property type="match status" value="1"/>
</dbReference>
<reference evidence="9" key="1">
    <citation type="submission" date="2017-09" db="EMBL/GenBank/DDBJ databases">
        <title>Depth-based differentiation of microbial function through sediment-hosted aquifers and enrichment of novel symbionts in the deep terrestrial subsurface.</title>
        <authorList>
            <person name="Probst A.J."/>
            <person name="Ladd B."/>
            <person name="Jarett J.K."/>
            <person name="Geller-Mcgrath D.E."/>
            <person name="Sieber C.M.K."/>
            <person name="Emerson J.B."/>
            <person name="Anantharaman K."/>
            <person name="Thomas B.C."/>
            <person name="Malmstrom R."/>
            <person name="Stieglmeier M."/>
            <person name="Klingl A."/>
            <person name="Woyke T."/>
            <person name="Ryan C.M."/>
            <person name="Banfield J.F."/>
        </authorList>
    </citation>
    <scope>NUCLEOTIDE SEQUENCE [LARGE SCALE GENOMIC DNA]</scope>
</reference>
<keyword evidence="6" id="KW-0694">RNA-binding</keyword>
<organism evidence="8 9">
    <name type="scientific">Candidatus Roizmanbacteria bacterium CG10_big_fil_rev_8_21_14_0_10_45_7</name>
    <dbReference type="NCBI Taxonomy" id="1974854"/>
    <lineage>
        <taxon>Bacteria</taxon>
        <taxon>Candidatus Roizmaniibacteriota</taxon>
    </lineage>
</organism>
<evidence type="ECO:0000313" key="9">
    <source>
        <dbReference type="Proteomes" id="UP000231569"/>
    </source>
</evidence>
<dbReference type="Proteomes" id="UP000231569">
    <property type="component" value="Unassembled WGS sequence"/>
</dbReference>
<name>A0A2M8KUS6_9BACT</name>
<keyword evidence="4" id="KW-0949">S-adenosyl-L-methionine</keyword>
<keyword evidence="5" id="KW-0819">tRNA processing</keyword>
<evidence type="ECO:0000313" key="8">
    <source>
        <dbReference type="EMBL" id="PJE63687.1"/>
    </source>
</evidence>
<evidence type="ECO:0000256" key="4">
    <source>
        <dbReference type="ARBA" id="ARBA00022691"/>
    </source>
</evidence>
<evidence type="ECO:0000256" key="6">
    <source>
        <dbReference type="ARBA" id="ARBA00022884"/>
    </source>
</evidence>
<feature type="domain" description="tRNA/rRNA methyltransferase SpoU type" evidence="7">
    <location>
        <begin position="17"/>
        <end position="159"/>
    </location>
</feature>
<dbReference type="PANTHER" id="PTHR43453:SF1">
    <property type="entry name" value="TRNA_RRNA METHYLTRANSFERASE SPOU TYPE DOMAIN-CONTAINING PROTEIN"/>
    <property type="match status" value="1"/>
</dbReference>
<evidence type="ECO:0000256" key="3">
    <source>
        <dbReference type="ARBA" id="ARBA00022679"/>
    </source>
</evidence>
<dbReference type="GO" id="GO:0002938">
    <property type="term" value="P:tRNA guanine ribose methylation"/>
    <property type="evidence" value="ECO:0007669"/>
    <property type="project" value="TreeGrafter"/>
</dbReference>
<dbReference type="Pfam" id="PF00588">
    <property type="entry name" value="SpoU_methylase"/>
    <property type="match status" value="1"/>
</dbReference>
<dbReference type="EMBL" id="PFEE01000043">
    <property type="protein sequence ID" value="PJE63687.1"/>
    <property type="molecule type" value="Genomic_DNA"/>
</dbReference>
<evidence type="ECO:0000256" key="1">
    <source>
        <dbReference type="ARBA" id="ARBA00022555"/>
    </source>
</evidence>
<evidence type="ECO:0000259" key="7">
    <source>
        <dbReference type="Pfam" id="PF00588"/>
    </source>
</evidence>
<dbReference type="CDD" id="cd18092">
    <property type="entry name" value="SpoU-like_TrmH"/>
    <property type="match status" value="1"/>
</dbReference>
<evidence type="ECO:0000256" key="2">
    <source>
        <dbReference type="ARBA" id="ARBA00022603"/>
    </source>
</evidence>
<dbReference type="GO" id="GO:0000049">
    <property type="term" value="F:tRNA binding"/>
    <property type="evidence" value="ECO:0007669"/>
    <property type="project" value="UniProtKB-KW"/>
</dbReference>
<gene>
    <name evidence="8" type="ORF">COU89_01970</name>
</gene>
<dbReference type="SUPFAM" id="SSF75217">
    <property type="entry name" value="alpha/beta knot"/>
    <property type="match status" value="1"/>
</dbReference>
<dbReference type="AlphaFoldDB" id="A0A2M8KUS6"/>